<dbReference type="AlphaFoldDB" id="A0AA39ZI82"/>
<comment type="caution">
    <text evidence="2">The sequence shown here is derived from an EMBL/GenBank/DDBJ whole genome shotgun (WGS) entry which is preliminary data.</text>
</comment>
<protein>
    <submittedName>
        <fullName evidence="2">Uncharacterized protein</fullName>
    </submittedName>
</protein>
<dbReference type="EMBL" id="JAULSY010000020">
    <property type="protein sequence ID" value="KAK0671518.1"/>
    <property type="molecule type" value="Genomic_DNA"/>
</dbReference>
<feature type="region of interest" description="Disordered" evidence="1">
    <location>
        <begin position="1"/>
        <end position="92"/>
    </location>
</feature>
<keyword evidence="3" id="KW-1185">Reference proteome</keyword>
<evidence type="ECO:0000313" key="2">
    <source>
        <dbReference type="EMBL" id="KAK0671518.1"/>
    </source>
</evidence>
<evidence type="ECO:0000256" key="1">
    <source>
        <dbReference type="SAM" id="MobiDB-lite"/>
    </source>
</evidence>
<evidence type="ECO:0000313" key="3">
    <source>
        <dbReference type="Proteomes" id="UP001174997"/>
    </source>
</evidence>
<feature type="compositionally biased region" description="Basic and acidic residues" evidence="1">
    <location>
        <begin position="1"/>
        <end position="15"/>
    </location>
</feature>
<reference evidence="2" key="1">
    <citation type="submission" date="2023-06" db="EMBL/GenBank/DDBJ databases">
        <title>Genome-scale phylogeny and comparative genomics of the fungal order Sordariales.</title>
        <authorList>
            <consortium name="Lawrence Berkeley National Laboratory"/>
            <person name="Hensen N."/>
            <person name="Bonometti L."/>
            <person name="Westerberg I."/>
            <person name="Brannstrom I.O."/>
            <person name="Guillou S."/>
            <person name="Cros-Aarteil S."/>
            <person name="Calhoun S."/>
            <person name="Haridas S."/>
            <person name="Kuo A."/>
            <person name="Mondo S."/>
            <person name="Pangilinan J."/>
            <person name="Riley R."/>
            <person name="Labutti K."/>
            <person name="Andreopoulos B."/>
            <person name="Lipzen A."/>
            <person name="Chen C."/>
            <person name="Yanf M."/>
            <person name="Daum C."/>
            <person name="Ng V."/>
            <person name="Clum A."/>
            <person name="Steindorff A."/>
            <person name="Ohm R."/>
            <person name="Martin F."/>
            <person name="Silar P."/>
            <person name="Natvig D."/>
            <person name="Lalanne C."/>
            <person name="Gautier V."/>
            <person name="Ament-Velasquez S.L."/>
            <person name="Kruys A."/>
            <person name="Hutchinson M.I."/>
            <person name="Powell A.J."/>
            <person name="Barry K."/>
            <person name="Miller A.N."/>
            <person name="Grigoriev I.V."/>
            <person name="Debuchy R."/>
            <person name="Gladieux P."/>
            <person name="Thoren M.H."/>
            <person name="Johannesson H."/>
        </authorList>
    </citation>
    <scope>NUCLEOTIDE SEQUENCE</scope>
    <source>
        <strain evidence="2">CBS 307.81</strain>
    </source>
</reference>
<sequence>MDIIHDDFSSLDIHEPPFSPLQQPASRDRIARIMEIRRLESPDLNPPKYHDPATPPSSPPLLSSTPSSPSSSSPGHLGSPPKHPPSPPQFPQFSLFPGEIQNLIWDHAAALLSSPTSTPGIHFLLQPTLLHLPHPDTPPPFSALAPFQLSTPWLSNDLDLIPTRDSFALNLTNLLLTCRASRAAVFRSNSSCPFTHDRTILRSLPPKSHYLSPPQPCKSVDISLNLHRDLVSLTSANATCDEVRRMLDFTDGNHFIFSSARKFAVRYGVGWELASPGPFQHDRRCPTGWMGMRGGGRPGFCSRCVGRLIERFARLEEVWVVVDLPDGGWKRVEGWGRRKEFEGWDRRWFAVEGVGTVGGEGNGNGGVVEEGLEVLERVKGNLKDPRYYHMPWVSQLKFGLLGSERLT</sequence>
<name>A0AA39ZI82_9PEZI</name>
<feature type="compositionally biased region" description="Low complexity" evidence="1">
    <location>
        <begin position="60"/>
        <end position="80"/>
    </location>
</feature>
<feature type="compositionally biased region" description="Pro residues" evidence="1">
    <location>
        <begin position="81"/>
        <end position="90"/>
    </location>
</feature>
<accession>A0AA39ZI82</accession>
<feature type="compositionally biased region" description="Basic and acidic residues" evidence="1">
    <location>
        <begin position="26"/>
        <end position="41"/>
    </location>
</feature>
<dbReference type="Proteomes" id="UP001174997">
    <property type="component" value="Unassembled WGS sequence"/>
</dbReference>
<organism evidence="2 3">
    <name type="scientific">Cercophora samala</name>
    <dbReference type="NCBI Taxonomy" id="330535"/>
    <lineage>
        <taxon>Eukaryota</taxon>
        <taxon>Fungi</taxon>
        <taxon>Dikarya</taxon>
        <taxon>Ascomycota</taxon>
        <taxon>Pezizomycotina</taxon>
        <taxon>Sordariomycetes</taxon>
        <taxon>Sordariomycetidae</taxon>
        <taxon>Sordariales</taxon>
        <taxon>Lasiosphaeriaceae</taxon>
        <taxon>Cercophora</taxon>
    </lineage>
</organism>
<proteinExistence type="predicted"/>
<gene>
    <name evidence="2" type="ORF">QBC41DRAFT_270163</name>
</gene>